<keyword evidence="4" id="KW-1185">Reference proteome</keyword>
<dbReference type="Pfam" id="PF26639">
    <property type="entry name" value="Het-6_barrel"/>
    <property type="match status" value="1"/>
</dbReference>
<name>A0ABR4CHQ1_9HELO</name>
<evidence type="ECO:0000313" key="4">
    <source>
        <dbReference type="Proteomes" id="UP001595075"/>
    </source>
</evidence>
<reference evidence="3 4" key="1">
    <citation type="journal article" date="2024" name="Commun. Biol.">
        <title>Comparative genomic analysis of thermophilic fungi reveals convergent evolutionary adaptations and gene losses.</title>
        <authorList>
            <person name="Steindorff A.S."/>
            <person name="Aguilar-Pontes M.V."/>
            <person name="Robinson A.J."/>
            <person name="Andreopoulos B."/>
            <person name="LaButti K."/>
            <person name="Kuo A."/>
            <person name="Mondo S."/>
            <person name="Riley R."/>
            <person name="Otillar R."/>
            <person name="Haridas S."/>
            <person name="Lipzen A."/>
            <person name="Grimwood J."/>
            <person name="Schmutz J."/>
            <person name="Clum A."/>
            <person name="Reid I.D."/>
            <person name="Moisan M.C."/>
            <person name="Butler G."/>
            <person name="Nguyen T.T.M."/>
            <person name="Dewar K."/>
            <person name="Conant G."/>
            <person name="Drula E."/>
            <person name="Henrissat B."/>
            <person name="Hansel C."/>
            <person name="Singer S."/>
            <person name="Hutchinson M.I."/>
            <person name="de Vries R.P."/>
            <person name="Natvig D.O."/>
            <person name="Powell A.J."/>
            <person name="Tsang A."/>
            <person name="Grigoriev I.V."/>
        </authorList>
    </citation>
    <scope>NUCLEOTIDE SEQUENCE [LARGE SCALE GENOMIC DNA]</scope>
    <source>
        <strain evidence="3 4">CBS 494.80</strain>
    </source>
</reference>
<feature type="region of interest" description="Disordered" evidence="1">
    <location>
        <begin position="1"/>
        <end position="23"/>
    </location>
</feature>
<evidence type="ECO:0000259" key="2">
    <source>
        <dbReference type="Pfam" id="PF06985"/>
    </source>
</evidence>
<proteinExistence type="predicted"/>
<comment type="caution">
    <text evidence="3">The sequence shown here is derived from an EMBL/GenBank/DDBJ whole genome shotgun (WGS) entry which is preliminary data.</text>
</comment>
<dbReference type="Pfam" id="PF06985">
    <property type="entry name" value="HET"/>
    <property type="match status" value="1"/>
</dbReference>
<gene>
    <name evidence="3" type="ORF">VTL71DRAFT_15114</name>
</gene>
<accession>A0ABR4CHQ1</accession>
<dbReference type="PANTHER" id="PTHR24148">
    <property type="entry name" value="ANKYRIN REPEAT DOMAIN-CONTAINING PROTEIN 39 HOMOLOG-RELATED"/>
    <property type="match status" value="1"/>
</dbReference>
<protein>
    <recommendedName>
        <fullName evidence="2">Heterokaryon incompatibility domain-containing protein</fullName>
    </recommendedName>
</protein>
<dbReference type="PANTHER" id="PTHR24148:SF64">
    <property type="entry name" value="HETEROKARYON INCOMPATIBILITY DOMAIN-CONTAINING PROTEIN"/>
    <property type="match status" value="1"/>
</dbReference>
<feature type="domain" description="Heterokaryon incompatibility" evidence="2">
    <location>
        <begin position="90"/>
        <end position="241"/>
    </location>
</feature>
<evidence type="ECO:0000256" key="1">
    <source>
        <dbReference type="SAM" id="MobiDB-lite"/>
    </source>
</evidence>
<dbReference type="EMBL" id="JAZHXI010000008">
    <property type="protein sequence ID" value="KAL2068776.1"/>
    <property type="molecule type" value="Genomic_DNA"/>
</dbReference>
<dbReference type="InterPro" id="IPR010730">
    <property type="entry name" value="HET"/>
</dbReference>
<evidence type="ECO:0000313" key="3">
    <source>
        <dbReference type="EMBL" id="KAL2068776.1"/>
    </source>
</evidence>
<organism evidence="3 4">
    <name type="scientific">Oculimacula yallundae</name>
    <dbReference type="NCBI Taxonomy" id="86028"/>
    <lineage>
        <taxon>Eukaryota</taxon>
        <taxon>Fungi</taxon>
        <taxon>Dikarya</taxon>
        <taxon>Ascomycota</taxon>
        <taxon>Pezizomycotina</taxon>
        <taxon>Leotiomycetes</taxon>
        <taxon>Helotiales</taxon>
        <taxon>Ploettnerulaceae</taxon>
        <taxon>Oculimacula</taxon>
    </lineage>
</organism>
<sequence length="687" mass="78051">MEQPSDSILAIRSRPQEDDHMDTVTPDHQNQFTPIEGTHASDAKPYQYRPLKEGEIRLLKLFMSTHEKSKTNDTISGEIIYVSITDLPQYEALSYCWGTEDSTESIIIDGDKSLPIKPNLAAGLRQLRQHDPQRSNNYRWFWIDAICINQEDIDERNQQIQLMCDIYTRCNQLIVWLGVADQDAHLVVSFFETMAGFQGNEEKLKVWLPEQLASAAFIQIYIAILKLLSSPWFGRAWIFQEYVLGAKDTAIIQYGEHKISQKAFIVTYANLVNEEYCDLDAWRQKTEVLKALHEDNWNVLQTRLTLRWSVVCSIPIIYDGIRSLKEDFPLLYCIEMIRQATSTDPRDKVYAILGMLGRASDNPVLHTDGLKIDYKASVEDVYSSVVKELIFRTKRLHVLFACGERGPLIHRTWTPDWSTTQLYIGFLAIPCGKFDVKALENPGNYLSSQQLDCEASISADMSTLTVAGLKWAAVKSVSPLLSNSMPEIGSQKLQEGMQDYGFSGHFLQHLEACWSTLQSHPRCLSEADAFKSLWRTLLVDVDSSIGLDWISHSTPDVQDILFETSTPIDIDTIHDLNAILHILYSLRPSPSSWNHPTLLSALEEEYTAWQRVFITEEGYIGKFFNENIQIGDVVCVLLGCPAPILLRPVEGGYFEVLGGVYMDGIMYGEAIDAMDRGEVEVRDFELI</sequence>
<dbReference type="InterPro" id="IPR052895">
    <property type="entry name" value="HetReg/Transcr_Mod"/>
</dbReference>
<dbReference type="Proteomes" id="UP001595075">
    <property type="component" value="Unassembled WGS sequence"/>
</dbReference>